<sequence>MTIIEKKIVGSYMPYATYLNDKDINVKNAFSYHDNSEVGAHSNELSELSENNKESRAEYTSNEPRAPERMMTYPYNAISSSWHAQGENRINVGDSVNKQGLNTVLDVLHLDKPDTEKVAADYQRKFFSKEMTTFQNKTDLILTESQKTPKTKSPGMKKYTKNALKDFAAHAGYLHNGSYQDEFVNFKDKNQNLAPGKLFPGVELLPQKTIEINRPAGCWQSKRSYDIEDEFRNNMANEYQVQDTSKFISGLKSMYEKSGQTLHPMTQRLVEEHIAHNGNILPTMAGIAGLHAEVQALNKVFIESDEASGQSSDPLNPARYARAMLQSSIFTKRLTTANAGKDFPACHNCSGIIRSPANVITGMVGSAGSNFSAQRSKRHRSQSLSE</sequence>
<organism evidence="2 3">
    <name type="scientific">Xenorhabdus bovienii str. Intermedium</name>
    <dbReference type="NCBI Taxonomy" id="1379677"/>
    <lineage>
        <taxon>Bacteria</taxon>
        <taxon>Pseudomonadati</taxon>
        <taxon>Pseudomonadota</taxon>
        <taxon>Gammaproteobacteria</taxon>
        <taxon>Enterobacterales</taxon>
        <taxon>Morganellaceae</taxon>
        <taxon>Xenorhabdus</taxon>
    </lineage>
</organism>
<gene>
    <name evidence="2" type="ORF">XBI1_1870080</name>
</gene>
<protein>
    <recommendedName>
        <fullName evidence="4">YwqJ-like deaminase</fullName>
    </recommendedName>
</protein>
<dbReference type="HOGENOM" id="CLU_060331_0_0_6"/>
<evidence type="ECO:0008006" key="4">
    <source>
        <dbReference type="Google" id="ProtNLM"/>
    </source>
</evidence>
<evidence type="ECO:0000256" key="1">
    <source>
        <dbReference type="SAM" id="MobiDB-lite"/>
    </source>
</evidence>
<reference evidence="2" key="1">
    <citation type="submission" date="2013-07" db="EMBL/GenBank/DDBJ databases">
        <title>Sub-species coevolution in mutualistic symbiosis.</title>
        <authorList>
            <person name="Murfin K."/>
            <person name="Klassen J."/>
            <person name="Lee M."/>
            <person name="Forst S."/>
            <person name="Stock P."/>
            <person name="Goodrich-Blair H."/>
        </authorList>
    </citation>
    <scope>NUCLEOTIDE SEQUENCE [LARGE SCALE GENOMIC DNA]</scope>
    <source>
        <strain evidence="2">Intermedium</strain>
    </source>
</reference>
<dbReference type="Proteomes" id="UP000028480">
    <property type="component" value="Unassembled WGS sequence"/>
</dbReference>
<dbReference type="EMBL" id="CBTB010000098">
    <property type="protein sequence ID" value="CDH32114.1"/>
    <property type="molecule type" value="Genomic_DNA"/>
</dbReference>
<evidence type="ECO:0000313" key="3">
    <source>
        <dbReference type="Proteomes" id="UP000028480"/>
    </source>
</evidence>
<dbReference type="Pfam" id="PF14431">
    <property type="entry name" value="YwqJ-deaminase"/>
    <property type="match status" value="1"/>
</dbReference>
<evidence type="ECO:0000313" key="2">
    <source>
        <dbReference type="EMBL" id="CDH32114.1"/>
    </source>
</evidence>
<name>A0A077QFB8_XENBV</name>
<dbReference type="AlphaFoldDB" id="A0A077QFB8"/>
<proteinExistence type="predicted"/>
<dbReference type="InterPro" id="IPR025968">
    <property type="entry name" value="YwqJ_deaminase"/>
</dbReference>
<dbReference type="RefSeq" id="WP_080718740.1">
    <property type="nucleotide sequence ID" value="NZ_CAWLWA010000137.1"/>
</dbReference>
<accession>A0A077QFB8</accession>
<feature type="region of interest" description="Disordered" evidence="1">
    <location>
        <begin position="41"/>
        <end position="66"/>
    </location>
</feature>
<comment type="caution">
    <text evidence="2">The sequence shown here is derived from an EMBL/GenBank/DDBJ whole genome shotgun (WGS) entry which is preliminary data.</text>
</comment>